<sequence>MNATPWANLATRICICRITCASTSSRTAYGSTARSRCYGSTICNALDHGIGFTPSGDHLAFHCGIQVTVFLPDTGKPGATHTDIGAMQSLDSRHRAVVQTGVQRVLRPVPLRLPPVNGGAFLQSGAARVRMALQNATALRHICWTTHSIMERPLDEPPGMEEEFAVVAKIDMGYWVYMGAVYGPELVLDVIKWELLKGPCN</sequence>
<dbReference type="VEuPathDB" id="FungiDB:MAPG_08486"/>
<evidence type="ECO:0000313" key="2">
    <source>
        <dbReference type="EnsemblFungi" id="MAPG_08486T0"/>
    </source>
</evidence>
<dbReference type="eggNOG" id="KOG1231">
    <property type="taxonomic scope" value="Eukaryota"/>
</dbReference>
<dbReference type="STRING" id="644358.A0A0C4E7H3"/>
<organism evidence="2 3">
    <name type="scientific">Magnaporthiopsis poae (strain ATCC 64411 / 73-15)</name>
    <name type="common">Kentucky bluegrass fungus</name>
    <name type="synonym">Magnaporthe poae</name>
    <dbReference type="NCBI Taxonomy" id="644358"/>
    <lineage>
        <taxon>Eukaryota</taxon>
        <taxon>Fungi</taxon>
        <taxon>Dikarya</taxon>
        <taxon>Ascomycota</taxon>
        <taxon>Pezizomycotina</taxon>
        <taxon>Sordariomycetes</taxon>
        <taxon>Sordariomycetidae</taxon>
        <taxon>Magnaporthales</taxon>
        <taxon>Magnaporthaceae</taxon>
        <taxon>Magnaporthiopsis</taxon>
    </lineage>
</organism>
<evidence type="ECO:0000313" key="1">
    <source>
        <dbReference type="EMBL" id="KLU89515.1"/>
    </source>
</evidence>
<protein>
    <submittedName>
        <fullName evidence="1 2">Uncharacterized protein</fullName>
    </submittedName>
</protein>
<proteinExistence type="predicted"/>
<accession>A0A0C4E7H3</accession>
<dbReference type="OrthoDB" id="5332616at2759"/>
<dbReference type="Proteomes" id="UP000011715">
    <property type="component" value="Unassembled WGS sequence"/>
</dbReference>
<dbReference type="EMBL" id="GL876973">
    <property type="protein sequence ID" value="KLU89515.1"/>
    <property type="molecule type" value="Genomic_DNA"/>
</dbReference>
<dbReference type="AlphaFoldDB" id="A0A0C4E7H3"/>
<gene>
    <name evidence="1" type="ORF">MAPG_08486</name>
</gene>
<dbReference type="EnsemblFungi" id="MAPG_08486T0">
    <property type="protein sequence ID" value="MAPG_08486T0"/>
    <property type="gene ID" value="MAPG_08486"/>
</dbReference>
<reference evidence="1" key="3">
    <citation type="submission" date="2011-03" db="EMBL/GenBank/DDBJ databases">
        <title>Annotation of Magnaporthe poae ATCC 64411.</title>
        <authorList>
            <person name="Ma L.-J."/>
            <person name="Dead R."/>
            <person name="Young S.K."/>
            <person name="Zeng Q."/>
            <person name="Gargeya S."/>
            <person name="Fitzgerald M."/>
            <person name="Haas B."/>
            <person name="Abouelleil A."/>
            <person name="Alvarado L."/>
            <person name="Arachchi H.M."/>
            <person name="Berlin A."/>
            <person name="Brown A."/>
            <person name="Chapman S.B."/>
            <person name="Chen Z."/>
            <person name="Dunbar C."/>
            <person name="Freedman E."/>
            <person name="Gearin G."/>
            <person name="Gellesch M."/>
            <person name="Goldberg J."/>
            <person name="Griggs A."/>
            <person name="Gujja S."/>
            <person name="Heiman D."/>
            <person name="Howarth C."/>
            <person name="Larson L."/>
            <person name="Lui A."/>
            <person name="MacDonald P.J.P."/>
            <person name="Mehta T."/>
            <person name="Montmayeur A."/>
            <person name="Murphy C."/>
            <person name="Neiman D."/>
            <person name="Pearson M."/>
            <person name="Priest M."/>
            <person name="Roberts A."/>
            <person name="Saif S."/>
            <person name="Shea T."/>
            <person name="Shenoy N."/>
            <person name="Sisk P."/>
            <person name="Stolte C."/>
            <person name="Sykes S."/>
            <person name="Yandava C."/>
            <person name="Wortman J."/>
            <person name="Nusbaum C."/>
            <person name="Birren B."/>
        </authorList>
    </citation>
    <scope>NUCLEOTIDE SEQUENCE</scope>
    <source>
        <strain evidence="1">ATCC 64411</strain>
    </source>
</reference>
<reference evidence="1" key="2">
    <citation type="submission" date="2010-05" db="EMBL/GenBank/DDBJ databases">
        <title>The Genome Sequence of Magnaporthe poae strain ATCC 64411.</title>
        <authorList>
            <consortium name="The Broad Institute Genome Sequencing Platform"/>
            <consortium name="Broad Institute Genome Sequencing Center for Infectious Disease"/>
            <person name="Ma L.-J."/>
            <person name="Dead R."/>
            <person name="Young S."/>
            <person name="Zeng Q."/>
            <person name="Koehrsen M."/>
            <person name="Alvarado L."/>
            <person name="Berlin A."/>
            <person name="Chapman S.B."/>
            <person name="Chen Z."/>
            <person name="Freedman E."/>
            <person name="Gellesch M."/>
            <person name="Goldberg J."/>
            <person name="Griggs A."/>
            <person name="Gujja S."/>
            <person name="Heilman E.R."/>
            <person name="Heiman D."/>
            <person name="Hepburn T."/>
            <person name="Howarth C."/>
            <person name="Jen D."/>
            <person name="Larson L."/>
            <person name="Mehta T."/>
            <person name="Neiman D."/>
            <person name="Pearson M."/>
            <person name="Roberts A."/>
            <person name="Saif S."/>
            <person name="Shea T."/>
            <person name="Shenoy N."/>
            <person name="Sisk P."/>
            <person name="Stolte C."/>
            <person name="Sykes S."/>
            <person name="Walk T."/>
            <person name="White J."/>
            <person name="Yandava C."/>
            <person name="Haas B."/>
            <person name="Nusbaum C."/>
            <person name="Birren B."/>
        </authorList>
    </citation>
    <scope>NUCLEOTIDE SEQUENCE</scope>
    <source>
        <strain evidence="1">ATCC 64411</strain>
    </source>
</reference>
<reference evidence="2" key="4">
    <citation type="journal article" date="2015" name="G3 (Bethesda)">
        <title>Genome sequences of three phytopathogenic species of the Magnaporthaceae family of fungi.</title>
        <authorList>
            <person name="Okagaki L.H."/>
            <person name="Nunes C.C."/>
            <person name="Sailsbery J."/>
            <person name="Clay B."/>
            <person name="Brown D."/>
            <person name="John T."/>
            <person name="Oh Y."/>
            <person name="Young N."/>
            <person name="Fitzgerald M."/>
            <person name="Haas B.J."/>
            <person name="Zeng Q."/>
            <person name="Young S."/>
            <person name="Adiconis X."/>
            <person name="Fan L."/>
            <person name="Levin J.Z."/>
            <person name="Mitchell T.K."/>
            <person name="Okubara P.A."/>
            <person name="Farman M.L."/>
            <person name="Kohn L.M."/>
            <person name="Birren B."/>
            <person name="Ma L.-J."/>
            <person name="Dean R.A."/>
        </authorList>
    </citation>
    <scope>NUCLEOTIDE SEQUENCE</scope>
    <source>
        <strain evidence="2">ATCC 64411 / 73-15</strain>
    </source>
</reference>
<keyword evidence="3" id="KW-1185">Reference proteome</keyword>
<reference evidence="3" key="1">
    <citation type="submission" date="2010-05" db="EMBL/GenBank/DDBJ databases">
        <title>The genome sequence of Magnaporthe poae strain ATCC 64411.</title>
        <authorList>
            <person name="Ma L.-J."/>
            <person name="Dead R."/>
            <person name="Young S."/>
            <person name="Zeng Q."/>
            <person name="Koehrsen M."/>
            <person name="Alvarado L."/>
            <person name="Berlin A."/>
            <person name="Chapman S.B."/>
            <person name="Chen Z."/>
            <person name="Freedman E."/>
            <person name="Gellesch M."/>
            <person name="Goldberg J."/>
            <person name="Griggs A."/>
            <person name="Gujja S."/>
            <person name="Heilman E.R."/>
            <person name="Heiman D."/>
            <person name="Hepburn T."/>
            <person name="Howarth C."/>
            <person name="Jen D."/>
            <person name="Larson L."/>
            <person name="Mehta T."/>
            <person name="Neiman D."/>
            <person name="Pearson M."/>
            <person name="Roberts A."/>
            <person name="Saif S."/>
            <person name="Shea T."/>
            <person name="Shenoy N."/>
            <person name="Sisk P."/>
            <person name="Stolte C."/>
            <person name="Sykes S."/>
            <person name="Walk T."/>
            <person name="White J."/>
            <person name="Yandava C."/>
            <person name="Haas B."/>
            <person name="Nusbaum C."/>
            <person name="Birren B."/>
        </authorList>
    </citation>
    <scope>NUCLEOTIDE SEQUENCE [LARGE SCALE GENOMIC DNA]</scope>
    <source>
        <strain evidence="3">ATCC 64411 / 73-15</strain>
    </source>
</reference>
<dbReference type="EMBL" id="ADBL01002057">
    <property type="status" value="NOT_ANNOTATED_CDS"/>
    <property type="molecule type" value="Genomic_DNA"/>
</dbReference>
<reference evidence="2" key="5">
    <citation type="submission" date="2015-06" db="UniProtKB">
        <authorList>
            <consortium name="EnsemblFungi"/>
        </authorList>
    </citation>
    <scope>IDENTIFICATION</scope>
    <source>
        <strain evidence="2">ATCC 64411</strain>
    </source>
</reference>
<name>A0A0C4E7H3_MAGP6</name>
<evidence type="ECO:0000313" key="3">
    <source>
        <dbReference type="Proteomes" id="UP000011715"/>
    </source>
</evidence>